<sequence length="282" mass="31370">MVVRTLSDLRKEDEQRSRDMETAETRSTDSSLTSGDSTSVRRTTALRVLELLFPYFRLRSLLLLISIADWAVFITTLAIDSEMPLVPSTSILVTFGANVPPLVAKGQVWRLLTASFLHANLLHVAFNVFFQMRMGFGIERRYGYLKFAMLYAASAIYGNLLSAAALFCGAVKVGFGMMGVEIAELALSWHRLQHRDRLLTNIVSFFLLMGLFAFTLNGGSIDQMGHLGGLICGMSLGFLFNKDMQEKPRWWNFAFWGSIFLLIALPGSCIPVVFAVDRGCAA</sequence>
<feature type="compositionally biased region" description="Low complexity" evidence="11">
    <location>
        <begin position="28"/>
        <end position="37"/>
    </location>
</feature>
<keyword evidence="5 10" id="KW-0812">Transmembrane</keyword>
<feature type="transmembrane region" description="Helical" evidence="10">
    <location>
        <begin position="61"/>
        <end position="79"/>
    </location>
</feature>
<reference evidence="13" key="2">
    <citation type="submission" date="2013-10" db="EMBL/GenBank/DDBJ databases">
        <authorList>
            <person name="Aslett M."/>
        </authorList>
    </citation>
    <scope>NUCLEOTIDE SEQUENCE [LARGE SCALE GENOMIC DNA]</scope>
    <source>
        <strain evidence="13">Houghton</strain>
    </source>
</reference>
<gene>
    <name evidence="13" type="ORF">EPH_0076320</name>
</gene>
<comment type="catalytic activity">
    <reaction evidence="1 10">
        <text>Cleaves type-1 transmembrane domains using a catalytic dyad composed of serine and histidine that are contributed by different transmembrane domains.</text>
        <dbReference type="EC" id="3.4.21.105"/>
    </reaction>
</comment>
<evidence type="ECO:0000256" key="9">
    <source>
        <dbReference type="ARBA" id="ARBA00023136"/>
    </source>
</evidence>
<keyword evidence="14" id="KW-1185">Reference proteome</keyword>
<evidence type="ECO:0000256" key="4">
    <source>
        <dbReference type="ARBA" id="ARBA00022670"/>
    </source>
</evidence>
<dbReference type="InterPro" id="IPR022764">
    <property type="entry name" value="Peptidase_S54_rhomboid_dom"/>
</dbReference>
<feature type="region of interest" description="Disordered" evidence="11">
    <location>
        <begin position="1"/>
        <end position="37"/>
    </location>
</feature>
<evidence type="ECO:0000256" key="6">
    <source>
        <dbReference type="ARBA" id="ARBA00022801"/>
    </source>
</evidence>
<evidence type="ECO:0000256" key="1">
    <source>
        <dbReference type="ARBA" id="ARBA00000156"/>
    </source>
</evidence>
<feature type="compositionally biased region" description="Basic and acidic residues" evidence="11">
    <location>
        <begin position="7"/>
        <end position="27"/>
    </location>
</feature>
<keyword evidence="7 10" id="KW-0720">Serine protease</keyword>
<dbReference type="VEuPathDB" id="ToxoDB:EPH_0076320"/>
<keyword evidence="6 10" id="KW-0378">Hydrolase</keyword>
<dbReference type="GO" id="GO:0006508">
    <property type="term" value="P:proteolysis"/>
    <property type="evidence" value="ECO:0007669"/>
    <property type="project" value="UniProtKB-KW"/>
</dbReference>
<dbReference type="AlphaFoldDB" id="U6HAB5"/>
<dbReference type="GO" id="GO:0016020">
    <property type="term" value="C:membrane"/>
    <property type="evidence" value="ECO:0007669"/>
    <property type="project" value="UniProtKB-SubCell"/>
</dbReference>
<dbReference type="SUPFAM" id="SSF144091">
    <property type="entry name" value="Rhomboid-like"/>
    <property type="match status" value="1"/>
</dbReference>
<dbReference type="GO" id="GO:0004252">
    <property type="term" value="F:serine-type endopeptidase activity"/>
    <property type="evidence" value="ECO:0007669"/>
    <property type="project" value="InterPro"/>
</dbReference>
<comment type="function">
    <text evidence="10">Serine protease involved in intramembrane proteolysis.</text>
</comment>
<dbReference type="PANTHER" id="PTHR22936">
    <property type="entry name" value="RHOMBOID-RELATED"/>
    <property type="match status" value="1"/>
</dbReference>
<dbReference type="InterPro" id="IPR002610">
    <property type="entry name" value="Peptidase_S54_rhomboid-like"/>
</dbReference>
<evidence type="ECO:0000256" key="3">
    <source>
        <dbReference type="ARBA" id="ARBA00009045"/>
    </source>
</evidence>
<organism evidence="13 14">
    <name type="scientific">Eimeria praecox</name>
    <dbReference type="NCBI Taxonomy" id="51316"/>
    <lineage>
        <taxon>Eukaryota</taxon>
        <taxon>Sar</taxon>
        <taxon>Alveolata</taxon>
        <taxon>Apicomplexa</taxon>
        <taxon>Conoidasida</taxon>
        <taxon>Coccidia</taxon>
        <taxon>Eucoccidiorida</taxon>
        <taxon>Eimeriorina</taxon>
        <taxon>Eimeriidae</taxon>
        <taxon>Eimeria</taxon>
    </lineage>
</organism>
<dbReference type="EMBL" id="HG697738">
    <property type="protein sequence ID" value="CDI87544.1"/>
    <property type="molecule type" value="Genomic_DNA"/>
</dbReference>
<evidence type="ECO:0000259" key="12">
    <source>
        <dbReference type="Pfam" id="PF01694"/>
    </source>
</evidence>
<evidence type="ECO:0000256" key="5">
    <source>
        <dbReference type="ARBA" id="ARBA00022692"/>
    </source>
</evidence>
<dbReference type="InterPro" id="IPR035952">
    <property type="entry name" value="Rhomboid-like_sf"/>
</dbReference>
<evidence type="ECO:0000256" key="2">
    <source>
        <dbReference type="ARBA" id="ARBA00004141"/>
    </source>
</evidence>
<feature type="transmembrane region" description="Helical" evidence="10">
    <location>
        <begin position="224"/>
        <end position="241"/>
    </location>
</feature>
<dbReference type="Gene3D" id="1.20.1540.10">
    <property type="entry name" value="Rhomboid-like"/>
    <property type="match status" value="1"/>
</dbReference>
<keyword evidence="9 10" id="KW-0472">Membrane</keyword>
<dbReference type="EC" id="3.4.21.105" evidence="10"/>
<keyword evidence="4 10" id="KW-0645">Protease</keyword>
<keyword evidence="8 10" id="KW-1133">Transmembrane helix</keyword>
<dbReference type="PANTHER" id="PTHR22936:SF69">
    <property type="entry name" value="RHOMBOID-LIKE PROTEIN"/>
    <property type="match status" value="1"/>
</dbReference>
<name>U6HAB5_9EIME</name>
<proteinExistence type="inferred from homology"/>
<evidence type="ECO:0000313" key="13">
    <source>
        <dbReference type="EMBL" id="CDI87544.1"/>
    </source>
</evidence>
<accession>U6HAB5</accession>
<evidence type="ECO:0000256" key="10">
    <source>
        <dbReference type="RuleBase" id="RU362115"/>
    </source>
</evidence>
<comment type="subcellular location">
    <subcellularLocation>
        <location evidence="2 10">Membrane</location>
        <topology evidence="2 10">Multi-pass membrane protein</topology>
    </subcellularLocation>
</comment>
<feature type="transmembrane region" description="Helical" evidence="10">
    <location>
        <begin position="108"/>
        <end position="130"/>
    </location>
</feature>
<evidence type="ECO:0000256" key="7">
    <source>
        <dbReference type="ARBA" id="ARBA00022825"/>
    </source>
</evidence>
<feature type="transmembrane region" description="Helical" evidence="10">
    <location>
        <begin position="253"/>
        <end position="276"/>
    </location>
</feature>
<protein>
    <recommendedName>
        <fullName evidence="10">Rhomboid-like protease</fullName>
        <ecNumber evidence="10">3.4.21.105</ecNumber>
    </recommendedName>
</protein>
<dbReference type="Pfam" id="PF01694">
    <property type="entry name" value="Rhomboid"/>
    <property type="match status" value="1"/>
</dbReference>
<reference evidence="13" key="1">
    <citation type="submission" date="2013-10" db="EMBL/GenBank/DDBJ databases">
        <title>Genomic analysis of the causative agents of coccidiosis in chickens.</title>
        <authorList>
            <person name="Reid A.J."/>
            <person name="Blake D."/>
            <person name="Billington K."/>
            <person name="Browne H."/>
            <person name="Dunn M."/>
            <person name="Hung S."/>
            <person name="Kawahara F."/>
            <person name="Miranda-Saavedra D."/>
            <person name="Mourier T."/>
            <person name="Nagra H."/>
            <person name="Otto T.D."/>
            <person name="Rawlings N."/>
            <person name="Sanchez A."/>
            <person name="Sanders M."/>
            <person name="Subramaniam C."/>
            <person name="Tay Y."/>
            <person name="Dear P."/>
            <person name="Doerig C."/>
            <person name="Gruber A."/>
            <person name="Parkinson J."/>
            <person name="Shirley M."/>
            <person name="Wan K.L."/>
            <person name="Berriman M."/>
            <person name="Tomley F."/>
            <person name="Pain A."/>
        </authorList>
    </citation>
    <scope>NUCLEOTIDE SEQUENCE [LARGE SCALE GENOMIC DNA]</scope>
    <source>
        <strain evidence="13">Houghton</strain>
    </source>
</reference>
<comment type="similarity">
    <text evidence="3 10">Belongs to the peptidase S54 family.</text>
</comment>
<feature type="transmembrane region" description="Helical" evidence="10">
    <location>
        <begin position="198"/>
        <end position="218"/>
    </location>
</feature>
<evidence type="ECO:0000256" key="8">
    <source>
        <dbReference type="ARBA" id="ARBA00022989"/>
    </source>
</evidence>
<dbReference type="OrthoDB" id="418595at2759"/>
<feature type="transmembrane region" description="Helical" evidence="10">
    <location>
        <begin position="142"/>
        <end position="158"/>
    </location>
</feature>
<feature type="domain" description="Peptidase S54 rhomboid" evidence="12">
    <location>
        <begin position="105"/>
        <end position="240"/>
    </location>
</feature>
<evidence type="ECO:0000256" key="11">
    <source>
        <dbReference type="SAM" id="MobiDB-lite"/>
    </source>
</evidence>
<feature type="transmembrane region" description="Helical" evidence="10">
    <location>
        <begin position="164"/>
        <end position="186"/>
    </location>
</feature>
<evidence type="ECO:0000313" key="14">
    <source>
        <dbReference type="Proteomes" id="UP000018201"/>
    </source>
</evidence>
<dbReference type="Proteomes" id="UP000018201">
    <property type="component" value="Unassembled WGS sequence"/>
</dbReference>